<feature type="region of interest" description="Disordered" evidence="1">
    <location>
        <begin position="526"/>
        <end position="551"/>
    </location>
</feature>
<comment type="caution">
    <text evidence="2">The sequence shown here is derived from an EMBL/GenBank/DDBJ whole genome shotgun (WGS) entry which is preliminary data.</text>
</comment>
<name>A0A9P6AF46_9AGAM</name>
<reference evidence="2" key="1">
    <citation type="journal article" date="2020" name="Nat. Commun.">
        <title>Large-scale genome sequencing of mycorrhizal fungi provides insights into the early evolution of symbiotic traits.</title>
        <authorList>
            <person name="Miyauchi S."/>
            <person name="Kiss E."/>
            <person name="Kuo A."/>
            <person name="Drula E."/>
            <person name="Kohler A."/>
            <person name="Sanchez-Garcia M."/>
            <person name="Morin E."/>
            <person name="Andreopoulos B."/>
            <person name="Barry K.W."/>
            <person name="Bonito G."/>
            <person name="Buee M."/>
            <person name="Carver A."/>
            <person name="Chen C."/>
            <person name="Cichocki N."/>
            <person name="Clum A."/>
            <person name="Culley D."/>
            <person name="Crous P.W."/>
            <person name="Fauchery L."/>
            <person name="Girlanda M."/>
            <person name="Hayes R.D."/>
            <person name="Keri Z."/>
            <person name="LaButti K."/>
            <person name="Lipzen A."/>
            <person name="Lombard V."/>
            <person name="Magnuson J."/>
            <person name="Maillard F."/>
            <person name="Murat C."/>
            <person name="Nolan M."/>
            <person name="Ohm R.A."/>
            <person name="Pangilinan J."/>
            <person name="Pereira M.F."/>
            <person name="Perotto S."/>
            <person name="Peter M."/>
            <person name="Pfister S."/>
            <person name="Riley R."/>
            <person name="Sitrit Y."/>
            <person name="Stielow J.B."/>
            <person name="Szollosi G."/>
            <person name="Zifcakova L."/>
            <person name="Stursova M."/>
            <person name="Spatafora J.W."/>
            <person name="Tedersoo L."/>
            <person name="Vaario L.M."/>
            <person name="Yamada A."/>
            <person name="Yan M."/>
            <person name="Wang P."/>
            <person name="Xu J."/>
            <person name="Bruns T."/>
            <person name="Baldrian P."/>
            <person name="Vilgalys R."/>
            <person name="Dunand C."/>
            <person name="Henrissat B."/>
            <person name="Grigoriev I.V."/>
            <person name="Hibbett D."/>
            <person name="Nagy L.G."/>
            <person name="Martin F.M."/>
        </authorList>
    </citation>
    <scope>NUCLEOTIDE SEQUENCE</scope>
    <source>
        <strain evidence="2">UP504</strain>
    </source>
</reference>
<feature type="region of interest" description="Disordered" evidence="1">
    <location>
        <begin position="221"/>
        <end position="240"/>
    </location>
</feature>
<evidence type="ECO:0000313" key="2">
    <source>
        <dbReference type="EMBL" id="KAF9504437.1"/>
    </source>
</evidence>
<organism evidence="2 3">
    <name type="scientific">Hydnum rufescens UP504</name>
    <dbReference type="NCBI Taxonomy" id="1448309"/>
    <lineage>
        <taxon>Eukaryota</taxon>
        <taxon>Fungi</taxon>
        <taxon>Dikarya</taxon>
        <taxon>Basidiomycota</taxon>
        <taxon>Agaricomycotina</taxon>
        <taxon>Agaricomycetes</taxon>
        <taxon>Cantharellales</taxon>
        <taxon>Hydnaceae</taxon>
        <taxon>Hydnum</taxon>
    </lineage>
</organism>
<accession>A0A9P6AF46</accession>
<keyword evidence="3" id="KW-1185">Reference proteome</keyword>
<protein>
    <submittedName>
        <fullName evidence="2">Uncharacterized protein</fullName>
    </submittedName>
</protein>
<feature type="compositionally biased region" description="Polar residues" evidence="1">
    <location>
        <begin position="526"/>
        <end position="550"/>
    </location>
</feature>
<sequence>MCSIPTIVPSKPHLAEWGLWDSSPQEFGAAPALVKFISVYYTVILALHDLTTELTLISNIMAKPGPMDLCLKTHPRAFPDPTFELTCNPVEGKHGPKPNLEPPLGLLNCPKPNLDSTELTLVECIHSPLLTRVDTSKGVVTPPKNNEALDFTSRDWARSSPESGGSPDSTASSLTRTAWKPGHLPHHDHSDLWLNEPKDVLKECPRSVKYTRPTYCDLTMYTSQGTPQDSHQSSGPATSVVDERARSMTNEPLTAEAFMDQECGQILQDTAAEIAKHYFISDPDPYKFDPGGVLAVHMEAGVPSEDKVLQLAALGLHWLCTGLKIIAQLQSVDESELVAYTTNSKAQGYATGVVNNPPRVISLLAHPGKEEHEIRTLWSIVLLVINPSSGPYNGTAKCLHWDGHTLIYCTSGPQTHRYDPWEPKKPLLPFNVTGLVGVYMTTKILLANGSEATDPQCDMTKLIKTPMARRVGIGSISRNSSPETYLERAPKLEPVVQDHTDAHKNGFRWKPGLGPSIELLAQSIPESSCHQTEGPRSSETTGLPYNATSPDETKECRYDMLRDLVEFLLLPRYTRKTLSQQDLELGTTVEDAEGEDPEPGMSRMVRCESGSHRNDAVLPPPQGDTIQRKGLPPSSLTSTRGSYSKLTERWLDSAIFHRRFLDAYLVTAMEYHISRRVQGPFDTFMSGFSQLIA</sequence>
<dbReference type="EMBL" id="MU129226">
    <property type="protein sequence ID" value="KAF9504437.1"/>
    <property type="molecule type" value="Genomic_DNA"/>
</dbReference>
<feature type="compositionally biased region" description="Polar residues" evidence="1">
    <location>
        <begin position="221"/>
        <end position="237"/>
    </location>
</feature>
<feature type="compositionally biased region" description="Polar residues" evidence="1">
    <location>
        <begin position="160"/>
        <end position="176"/>
    </location>
</feature>
<dbReference type="AlphaFoldDB" id="A0A9P6AF46"/>
<proteinExistence type="predicted"/>
<feature type="region of interest" description="Disordered" evidence="1">
    <location>
        <begin position="135"/>
        <end position="192"/>
    </location>
</feature>
<feature type="region of interest" description="Disordered" evidence="1">
    <location>
        <begin position="611"/>
        <end position="640"/>
    </location>
</feature>
<evidence type="ECO:0000313" key="3">
    <source>
        <dbReference type="Proteomes" id="UP000886523"/>
    </source>
</evidence>
<dbReference type="Proteomes" id="UP000886523">
    <property type="component" value="Unassembled WGS sequence"/>
</dbReference>
<gene>
    <name evidence="2" type="ORF">BS47DRAFT_1368789</name>
</gene>
<evidence type="ECO:0000256" key="1">
    <source>
        <dbReference type="SAM" id="MobiDB-lite"/>
    </source>
</evidence>